<dbReference type="EMBL" id="JABTTY010000001">
    <property type="protein sequence ID" value="MBE7525526.1"/>
    <property type="molecule type" value="Genomic_DNA"/>
</dbReference>
<evidence type="ECO:0000313" key="3">
    <source>
        <dbReference type="Proteomes" id="UP000710385"/>
    </source>
</evidence>
<accession>A0A928TUE7</accession>
<dbReference type="Proteomes" id="UP000710385">
    <property type="component" value="Unassembled WGS sequence"/>
</dbReference>
<organism evidence="2 3">
    <name type="scientific">candidate division WWE3 bacterium</name>
    <dbReference type="NCBI Taxonomy" id="2053526"/>
    <lineage>
        <taxon>Bacteria</taxon>
        <taxon>Katanobacteria</taxon>
    </lineage>
</organism>
<gene>
    <name evidence="2" type="ORF">HS096_04035</name>
</gene>
<evidence type="ECO:0000313" key="2">
    <source>
        <dbReference type="EMBL" id="MBE7525526.1"/>
    </source>
</evidence>
<protein>
    <submittedName>
        <fullName evidence="2">Uncharacterized protein</fullName>
    </submittedName>
</protein>
<reference evidence="2" key="1">
    <citation type="submission" date="2020-05" db="EMBL/GenBank/DDBJ databases">
        <title>High-Quality Genomes of Partial-Nitritation/Anammox System by Hierarchical Clustering Based Hybrid Assembly.</title>
        <authorList>
            <person name="Liu L."/>
            <person name="Wang Y."/>
            <person name="Che Y."/>
            <person name="Chen Y."/>
            <person name="Xia Y."/>
            <person name="Luo R."/>
            <person name="Cheng S.H."/>
            <person name="Zheng C."/>
            <person name="Zhang T."/>
        </authorList>
    </citation>
    <scope>NUCLEOTIDE SEQUENCE</scope>
    <source>
        <strain evidence="2">H1_PAT1</strain>
    </source>
</reference>
<proteinExistence type="predicted"/>
<sequence>MNLDTLNQDELYNELEDLARRQGVTSQDMWNELVDEVIDSHFNIGELEQDQDLIGLRDDLRAKWDVYQSESGEEVQPLNEDPHTLKR</sequence>
<dbReference type="AlphaFoldDB" id="A0A928TUE7"/>
<name>A0A928TUE7_UNCKA</name>
<feature type="region of interest" description="Disordered" evidence="1">
    <location>
        <begin position="68"/>
        <end position="87"/>
    </location>
</feature>
<comment type="caution">
    <text evidence="2">The sequence shown here is derived from an EMBL/GenBank/DDBJ whole genome shotgun (WGS) entry which is preliminary data.</text>
</comment>
<evidence type="ECO:0000256" key="1">
    <source>
        <dbReference type="SAM" id="MobiDB-lite"/>
    </source>
</evidence>